<feature type="region of interest" description="Disordered" evidence="1">
    <location>
        <begin position="22"/>
        <end position="61"/>
    </location>
</feature>
<accession>A0A0R2N2Q3</accession>
<gene>
    <name evidence="2" type="ORF">IV56_GL001449</name>
</gene>
<evidence type="ECO:0000256" key="1">
    <source>
        <dbReference type="SAM" id="MobiDB-lite"/>
    </source>
</evidence>
<dbReference type="AlphaFoldDB" id="A0A0R2N2Q3"/>
<evidence type="ECO:0000313" key="2">
    <source>
        <dbReference type="EMBL" id="KRO18317.1"/>
    </source>
</evidence>
<dbReference type="InterPro" id="IPR047909">
    <property type="entry name" value="SPJ_0845-like_N"/>
</dbReference>
<sequence>MSLKINAQNDLNELFDKFAKVPAGKPAAPAPEPPVKPVLDDPKKEADKAKAATKKSEQKPE</sequence>
<reference evidence="2 3" key="1">
    <citation type="journal article" date="2015" name="Genome Announc.">
        <title>Expanding the biotechnology potential of lactobacilli through comparative genomics of 213 strains and associated genera.</title>
        <authorList>
            <person name="Sun Z."/>
            <person name="Harris H.M."/>
            <person name="McCann A."/>
            <person name="Guo C."/>
            <person name="Argimon S."/>
            <person name="Zhang W."/>
            <person name="Yang X."/>
            <person name="Jeffery I.B."/>
            <person name="Cooney J.C."/>
            <person name="Kagawa T.F."/>
            <person name="Liu W."/>
            <person name="Song Y."/>
            <person name="Salvetti E."/>
            <person name="Wrobel A."/>
            <person name="Rasinkangas P."/>
            <person name="Parkhill J."/>
            <person name="Rea M.C."/>
            <person name="O'Sullivan O."/>
            <person name="Ritari J."/>
            <person name="Douillard F.P."/>
            <person name="Paul Ross R."/>
            <person name="Yang R."/>
            <person name="Briner A.E."/>
            <person name="Felis G.E."/>
            <person name="de Vos W.M."/>
            <person name="Barrangou R."/>
            <person name="Klaenhammer T.R."/>
            <person name="Caufield P.W."/>
            <person name="Cui Y."/>
            <person name="Zhang H."/>
            <person name="O'Toole P.W."/>
        </authorList>
    </citation>
    <scope>NUCLEOTIDE SEQUENCE [LARGE SCALE GENOMIC DNA]</scope>
    <source>
        <strain evidence="2 3">DSM 24301</strain>
    </source>
</reference>
<dbReference type="EMBL" id="JQCE01000005">
    <property type="protein sequence ID" value="KRO18317.1"/>
    <property type="molecule type" value="Genomic_DNA"/>
</dbReference>
<evidence type="ECO:0000313" key="3">
    <source>
        <dbReference type="Proteomes" id="UP000050969"/>
    </source>
</evidence>
<comment type="caution">
    <text evidence="2">The sequence shown here is derived from an EMBL/GenBank/DDBJ whole genome shotgun (WGS) entry which is preliminary data.</text>
</comment>
<dbReference type="PATRIC" id="fig|1293598.4.peg.1514"/>
<proteinExistence type="predicted"/>
<feature type="compositionally biased region" description="Basic and acidic residues" evidence="1">
    <location>
        <begin position="38"/>
        <end position="61"/>
    </location>
</feature>
<dbReference type="RefSeq" id="WP_056992146.1">
    <property type="nucleotide sequence ID" value="NZ_JQCE01000005.1"/>
</dbReference>
<organism evidence="2 3">
    <name type="scientific">Lacticaseibacillus saniviri JCM 17471 = DSM 24301</name>
    <dbReference type="NCBI Taxonomy" id="1293598"/>
    <lineage>
        <taxon>Bacteria</taxon>
        <taxon>Bacillati</taxon>
        <taxon>Bacillota</taxon>
        <taxon>Bacilli</taxon>
        <taxon>Lactobacillales</taxon>
        <taxon>Lactobacillaceae</taxon>
        <taxon>Lacticaseibacillus</taxon>
    </lineage>
</organism>
<keyword evidence="3" id="KW-1185">Reference proteome</keyword>
<protein>
    <submittedName>
        <fullName evidence="2">Uncharacterized protein</fullName>
    </submittedName>
</protein>
<dbReference type="STRING" id="1293598.IV56_GL001449"/>
<name>A0A0R2N2Q3_9LACO</name>
<dbReference type="NCBIfam" id="NF040897">
    <property type="entry name" value="SPJ_0845_Nterm"/>
    <property type="match status" value="1"/>
</dbReference>
<dbReference type="Proteomes" id="UP000050969">
    <property type="component" value="Unassembled WGS sequence"/>
</dbReference>